<organism evidence="1 2">
    <name type="scientific">Massilia frigida</name>
    <dbReference type="NCBI Taxonomy" id="2609281"/>
    <lineage>
        <taxon>Bacteria</taxon>
        <taxon>Pseudomonadati</taxon>
        <taxon>Pseudomonadota</taxon>
        <taxon>Betaproteobacteria</taxon>
        <taxon>Burkholderiales</taxon>
        <taxon>Oxalobacteraceae</taxon>
        <taxon>Telluria group</taxon>
        <taxon>Massilia</taxon>
    </lineage>
</organism>
<dbReference type="RefSeq" id="WP_167094450.1">
    <property type="nucleotide sequence ID" value="NZ_WHJG01000093.1"/>
</dbReference>
<sequence length="69" mass="7309">MRTIPFASEDGCPFVPILTITAEIAAQQTPIIATASSQSGGRKLTKATPATIEKVVKTELRLRLGLSVI</sequence>
<evidence type="ECO:0000313" key="2">
    <source>
        <dbReference type="Proteomes" id="UP000621455"/>
    </source>
</evidence>
<reference evidence="1 2" key="1">
    <citation type="submission" date="2019-10" db="EMBL/GenBank/DDBJ databases">
        <title>Taxonomy of Antarctic Massilia spp.: description of Massilia rubra sp. nov., Massilia aquatica sp. nov., Massilia mucilaginosa sp. nov., Massilia frigida sp. nov. isolated from streams, lakes and regoliths.</title>
        <authorList>
            <person name="Holochova P."/>
            <person name="Sedlacek I."/>
            <person name="Kralova S."/>
            <person name="Maslanova I."/>
            <person name="Busse H.-J."/>
            <person name="Stankova E."/>
            <person name="Vrbovska V."/>
            <person name="Kovarovic V."/>
            <person name="Bartak M."/>
            <person name="Svec P."/>
            <person name="Pantucek R."/>
        </authorList>
    </citation>
    <scope>NUCLEOTIDE SEQUENCE [LARGE SCALE GENOMIC DNA]</scope>
    <source>
        <strain evidence="1 2">CCM 8695</strain>
    </source>
</reference>
<name>A0ABX0NKH3_9BURK</name>
<proteinExistence type="predicted"/>
<accession>A0ABX0NKH3</accession>
<protein>
    <submittedName>
        <fullName evidence="1">Uncharacterized protein</fullName>
    </submittedName>
</protein>
<dbReference type="EMBL" id="WHJG01000093">
    <property type="protein sequence ID" value="NHZ84120.1"/>
    <property type="molecule type" value="Genomic_DNA"/>
</dbReference>
<gene>
    <name evidence="1" type="ORF">F2P44_33425</name>
</gene>
<evidence type="ECO:0000313" key="1">
    <source>
        <dbReference type="EMBL" id="NHZ84120.1"/>
    </source>
</evidence>
<keyword evidence="2" id="KW-1185">Reference proteome</keyword>
<comment type="caution">
    <text evidence="1">The sequence shown here is derived from an EMBL/GenBank/DDBJ whole genome shotgun (WGS) entry which is preliminary data.</text>
</comment>
<dbReference type="Proteomes" id="UP000621455">
    <property type="component" value="Unassembled WGS sequence"/>
</dbReference>